<dbReference type="SUPFAM" id="SSF52172">
    <property type="entry name" value="CheY-like"/>
    <property type="match status" value="1"/>
</dbReference>
<dbReference type="Gene3D" id="3.40.50.2300">
    <property type="match status" value="1"/>
</dbReference>
<dbReference type="CDD" id="cd00156">
    <property type="entry name" value="REC"/>
    <property type="match status" value="1"/>
</dbReference>
<dbReference type="Pfam" id="PF00072">
    <property type="entry name" value="Response_reg"/>
    <property type="match status" value="1"/>
</dbReference>
<dbReference type="Proteomes" id="UP000886014">
    <property type="component" value="Unassembled WGS sequence"/>
</dbReference>
<evidence type="ECO:0000259" key="2">
    <source>
        <dbReference type="PROSITE" id="PS50110"/>
    </source>
</evidence>
<dbReference type="AlphaFoldDB" id="A0A7C5I487"/>
<comment type="caution">
    <text evidence="3">The sequence shown here is derived from an EMBL/GenBank/DDBJ whole genome shotgun (WGS) entry which is preliminary data.</text>
</comment>
<organism evidence="3">
    <name type="scientific">candidate division WOR-3 bacterium</name>
    <dbReference type="NCBI Taxonomy" id="2052148"/>
    <lineage>
        <taxon>Bacteria</taxon>
        <taxon>Bacteria division WOR-3</taxon>
    </lineage>
</organism>
<dbReference type="InterPro" id="IPR011006">
    <property type="entry name" value="CheY-like_superfamily"/>
</dbReference>
<protein>
    <submittedName>
        <fullName evidence="3">Response regulator</fullName>
    </submittedName>
</protein>
<dbReference type="SMART" id="SM00448">
    <property type="entry name" value="REC"/>
    <property type="match status" value="1"/>
</dbReference>
<dbReference type="GO" id="GO:0000160">
    <property type="term" value="P:phosphorelay signal transduction system"/>
    <property type="evidence" value="ECO:0007669"/>
    <property type="project" value="InterPro"/>
</dbReference>
<dbReference type="PROSITE" id="PS50110">
    <property type="entry name" value="RESPONSE_REGULATORY"/>
    <property type="match status" value="1"/>
</dbReference>
<dbReference type="InterPro" id="IPR025497">
    <property type="entry name" value="PatA-like_N"/>
</dbReference>
<evidence type="ECO:0000256" key="1">
    <source>
        <dbReference type="PROSITE-ProRule" id="PRU00169"/>
    </source>
</evidence>
<dbReference type="PANTHER" id="PTHR36304:SF4">
    <property type="entry name" value="DUF4388 DOMAIN-CONTAINING PROTEIN"/>
    <property type="match status" value="1"/>
</dbReference>
<reference evidence="3" key="1">
    <citation type="journal article" date="2020" name="mSystems">
        <title>Genome- and Community-Level Interaction Insights into Carbon Utilization and Element Cycling Functions of Hydrothermarchaeota in Hydrothermal Sediment.</title>
        <authorList>
            <person name="Zhou Z."/>
            <person name="Liu Y."/>
            <person name="Xu W."/>
            <person name="Pan J."/>
            <person name="Luo Z.H."/>
            <person name="Li M."/>
        </authorList>
    </citation>
    <scope>NUCLEOTIDE SEQUENCE [LARGE SCALE GENOMIC DNA]</scope>
    <source>
        <strain evidence="3">HyVt-94</strain>
    </source>
</reference>
<proteinExistence type="predicted"/>
<feature type="domain" description="Response regulatory" evidence="2">
    <location>
        <begin position="4"/>
        <end position="118"/>
    </location>
</feature>
<name>A0A7C5I487_UNCW3</name>
<comment type="caution">
    <text evidence="1">Lacks conserved residue(s) required for the propagation of feature annotation.</text>
</comment>
<sequence>MREKILVVEPDSEFQNQVADMLREAGYRVFGAGTYEEAAQYVNFFKPDVIIMELLLPDRNGVDLLVYAKEMLPGSKVIVYTSMKGSTIEKAVKKKGADGFIRKSGDIKKDLMTIFAKGEKKEAQGFKGSLEGVDVIDLIQAFSLMRRDLILHVRDVKTFKEGEIVFKNGEVVDAKTGVKRGEDAFLEIVGWEHGIFEVAPLKEEPEKTIDAPVDLLLLNVAKVQDEMKAVGTKIPKFTLKQILKNLKEEIPGFIGAMIFDYEEGAPIETETILEGKTFHASATLYGAILKSVGEAMEIVTEGKEKRDELLEVTITDQNDHILMIPLPFMSYAIFILITYEGKLSEARGAVKKYLPNILQILKEREAKSA</sequence>
<dbReference type="PANTHER" id="PTHR36304">
    <property type="entry name" value="DOMAIN GTPASE-ACTIVATING PROTEIN, PUTATIVE-RELATED-RELATED"/>
    <property type="match status" value="1"/>
</dbReference>
<accession>A0A7C5I487</accession>
<gene>
    <name evidence="3" type="ORF">ENL41_00365</name>
</gene>
<dbReference type="EMBL" id="DRTV01000029">
    <property type="protein sequence ID" value="HHF57860.1"/>
    <property type="molecule type" value="Genomic_DNA"/>
</dbReference>
<dbReference type="Pfam" id="PF14332">
    <property type="entry name" value="DUF4388"/>
    <property type="match status" value="1"/>
</dbReference>
<dbReference type="InterPro" id="IPR001789">
    <property type="entry name" value="Sig_transdc_resp-reg_receiver"/>
</dbReference>
<evidence type="ECO:0000313" key="3">
    <source>
        <dbReference type="EMBL" id="HHF57860.1"/>
    </source>
</evidence>